<dbReference type="InterPro" id="IPR058530">
    <property type="entry name" value="Baseplate_J-like_C"/>
</dbReference>
<dbReference type="EMBL" id="AFZF02000009">
    <property type="protein sequence ID" value="EHL18481.1"/>
    <property type="molecule type" value="Genomic_DNA"/>
</dbReference>
<accession>V9HLK7</accession>
<dbReference type="Proteomes" id="UP000017818">
    <property type="component" value="Unassembled WGS sequence"/>
</dbReference>
<dbReference type="InterPro" id="IPR058531">
    <property type="entry name" value="Baseplate_J_M"/>
</dbReference>
<evidence type="ECO:0000259" key="3">
    <source>
        <dbReference type="Pfam" id="PF26078"/>
    </source>
</evidence>
<evidence type="ECO:0000313" key="6">
    <source>
        <dbReference type="Proteomes" id="UP000017818"/>
    </source>
</evidence>
<dbReference type="Pfam" id="PF26078">
    <property type="entry name" value="Baseplate_J_M"/>
    <property type="match status" value="1"/>
</dbReference>
<evidence type="ECO:0000259" key="2">
    <source>
        <dbReference type="Pfam" id="PF04865"/>
    </source>
</evidence>
<dbReference type="AlphaFoldDB" id="V9HLK7"/>
<protein>
    <submittedName>
        <fullName evidence="5">Uncharacterized protein</fullName>
    </submittedName>
</protein>
<dbReference type="PATRIC" id="fig|796939.3.peg.209"/>
<proteinExistence type="inferred from homology"/>
<feature type="domain" description="Baseplate J-like C-terminal" evidence="4">
    <location>
        <begin position="262"/>
        <end position="342"/>
    </location>
</feature>
<evidence type="ECO:0000256" key="1">
    <source>
        <dbReference type="ARBA" id="ARBA00038087"/>
    </source>
</evidence>
<dbReference type="InterPro" id="IPR052399">
    <property type="entry name" value="Phage_Baseplate_Assmbl_Protein"/>
</dbReference>
<dbReference type="Pfam" id="PF04865">
    <property type="entry name" value="Baseplate_J"/>
    <property type="match status" value="1"/>
</dbReference>
<dbReference type="RefSeq" id="WP_009527692.1">
    <property type="nucleotide sequence ID" value="NZ_JH815225.1"/>
</dbReference>
<organism evidence="5 6">
    <name type="scientific">Peptoanaerobacter stomatis</name>
    <dbReference type="NCBI Taxonomy" id="796937"/>
    <lineage>
        <taxon>Bacteria</taxon>
        <taxon>Bacillati</taxon>
        <taxon>Bacillota</taxon>
        <taxon>Clostridia</taxon>
        <taxon>Peptostreptococcales</taxon>
        <taxon>Filifactoraceae</taxon>
        <taxon>Peptoanaerobacter</taxon>
    </lineage>
</organism>
<name>V9HLK7_9FIRM</name>
<dbReference type="PANTHER" id="PTHR37829:SF3">
    <property type="entry name" value="PROTEIN JAYE-RELATED"/>
    <property type="match status" value="1"/>
</dbReference>
<feature type="domain" description="Baseplate protein J-like barrel" evidence="2">
    <location>
        <begin position="84"/>
        <end position="162"/>
    </location>
</feature>
<feature type="domain" description="Baseplate J-like central" evidence="3">
    <location>
        <begin position="183"/>
        <end position="253"/>
    </location>
</feature>
<dbReference type="HOGENOM" id="CLU_039609_0_0_9"/>
<dbReference type="InterPro" id="IPR006949">
    <property type="entry name" value="Barrel_Baseplate_J-like"/>
</dbReference>
<dbReference type="OrthoDB" id="2554267at2"/>
<dbReference type="Pfam" id="PF26079">
    <property type="entry name" value="Baseplate_J_C"/>
    <property type="match status" value="1"/>
</dbReference>
<reference evidence="5 6" key="1">
    <citation type="submission" date="2012-05" db="EMBL/GenBank/DDBJ databases">
        <title>The Genome Sequence of Eubacteriaceae bacterium CM2.</title>
        <authorList>
            <consortium name="The Broad Institute Genome Sequencing Platform"/>
            <person name="Earl A."/>
            <person name="Ward D."/>
            <person name="Feldgarden M."/>
            <person name="Gevers D."/>
            <person name="Sizova M."/>
            <person name="Hazen A."/>
            <person name="Epstein S."/>
            <person name="Walker B."/>
            <person name="Young S.K."/>
            <person name="Zeng Q."/>
            <person name="Gargeya S."/>
            <person name="Fitzgerald M."/>
            <person name="Haas B."/>
            <person name="Abouelleil A."/>
            <person name="Alvarado L."/>
            <person name="Arachchi H.M."/>
            <person name="Berlin A."/>
            <person name="Chapman S.B."/>
            <person name="Goldberg J."/>
            <person name="Griggs A."/>
            <person name="Gujja S."/>
            <person name="Hansen M."/>
            <person name="Howarth C."/>
            <person name="Imamovic A."/>
            <person name="Larimer J."/>
            <person name="McCowen C."/>
            <person name="Montmayeur A."/>
            <person name="Murphy C."/>
            <person name="Neiman D."/>
            <person name="Pearson M."/>
            <person name="Priest M."/>
            <person name="Roberts A."/>
            <person name="Saif S."/>
            <person name="Shea T."/>
            <person name="Sisk P."/>
            <person name="Sykes S."/>
            <person name="Wortman J."/>
            <person name="Nusbaum C."/>
            <person name="Birren B."/>
        </authorList>
    </citation>
    <scope>NUCLEOTIDE SEQUENCE [LARGE SCALE GENOMIC DNA]</scope>
    <source>
        <strain evidence="5 6">CM2</strain>
    </source>
</reference>
<comment type="caution">
    <text evidence="5">The sequence shown here is derived from an EMBL/GenBank/DDBJ whole genome shotgun (WGS) entry which is preliminary data.</text>
</comment>
<evidence type="ECO:0000259" key="4">
    <source>
        <dbReference type="Pfam" id="PF26079"/>
    </source>
</evidence>
<dbReference type="PANTHER" id="PTHR37829">
    <property type="entry name" value="PHAGE-LIKE ELEMENT PBSX PROTEIN XKDT"/>
    <property type="match status" value="1"/>
</dbReference>
<evidence type="ECO:0000313" key="5">
    <source>
        <dbReference type="EMBL" id="EHL18481.1"/>
    </source>
</evidence>
<comment type="similarity">
    <text evidence="1">Belongs to the Mu gp47/PBSX XkdT family.</text>
</comment>
<gene>
    <name evidence="5" type="ORF">HMPREF9630_00206</name>
</gene>
<sequence>MINEHLQNMINNVDSQYDKSEGSLFYDVLAPASIEIDETYKKAKYLFDMSNPLTAKGEYLDLAVKGRIGDRVARKQATKSIGKVEIKGKNNVVIEKGTKVACEDIVFETLNRVVIIDNKAICDVECIQDGTIGNLPAKTIKDFPITIQGLEEVINNEATKGGYETETDESFLERYLIAIREPATSGNIYHYKRWALEVQGVGAVKVFPLWNGNGTVKVVVTNNEMGVATTELISSVANHIETVRPIGATVTVESAKQKEVIVKATITLLNGYDLQTVNVEFLSRLKDLYKQISFKQNYVSFGKVGELLLNTNGVAEYENLLLNEKAFNFKLEENEIPYCQSVLLSQRI</sequence>